<evidence type="ECO:0000259" key="2">
    <source>
        <dbReference type="PROSITE" id="PS50995"/>
    </source>
</evidence>
<dbReference type="PANTHER" id="PTHR33164:SF5">
    <property type="entry name" value="ORGANIC HYDROPEROXIDE RESISTANCE TRANSCRIPTIONAL REGULATOR"/>
    <property type="match status" value="1"/>
</dbReference>
<dbReference type="EMBL" id="JAANHS010000002">
    <property type="protein sequence ID" value="NHB75686.1"/>
    <property type="molecule type" value="Genomic_DNA"/>
</dbReference>
<dbReference type="InterPro" id="IPR039422">
    <property type="entry name" value="MarR/SlyA-like"/>
</dbReference>
<evidence type="ECO:0000313" key="4">
    <source>
        <dbReference type="Proteomes" id="UP001515660"/>
    </source>
</evidence>
<name>A0ABX0G3A2_9RHOB</name>
<keyword evidence="4" id="KW-1185">Reference proteome</keyword>
<organism evidence="3 4">
    <name type="scientific">Rhodobacter calidifons</name>
    <dbReference type="NCBI Taxonomy" id="2715277"/>
    <lineage>
        <taxon>Bacteria</taxon>
        <taxon>Pseudomonadati</taxon>
        <taxon>Pseudomonadota</taxon>
        <taxon>Alphaproteobacteria</taxon>
        <taxon>Rhodobacterales</taxon>
        <taxon>Rhodobacter group</taxon>
        <taxon>Rhodobacter</taxon>
    </lineage>
</organism>
<feature type="domain" description="HTH marR-type" evidence="2">
    <location>
        <begin position="6"/>
        <end position="136"/>
    </location>
</feature>
<dbReference type="InterPro" id="IPR000835">
    <property type="entry name" value="HTH_MarR-typ"/>
</dbReference>
<dbReference type="PRINTS" id="PR00598">
    <property type="entry name" value="HTHMARR"/>
</dbReference>
<comment type="caution">
    <text evidence="3">The sequence shown here is derived from an EMBL/GenBank/DDBJ whole genome shotgun (WGS) entry which is preliminary data.</text>
</comment>
<sequence length="143" mass="15512">MAIAPSDMLCFALHSTAHAVHAAYAPLLQPLGLTYPQYLAISALGTRDGMTVSQLGAELRLDSNTLTPLLKRMEAAGWITRSRDTRDERQVRLSLTEAGRALSLKLADVPKAFAAKTGLQMSEIADLRDILAALRDKLKPARS</sequence>
<dbReference type="Pfam" id="PF01047">
    <property type="entry name" value="MarR"/>
    <property type="match status" value="1"/>
</dbReference>
<proteinExistence type="predicted"/>
<reference evidence="3 4" key="1">
    <citation type="journal article" date="2022" name="Microorganisms">
        <title>Genome Sequence and Characterization of a Xanthorhodopsin-Containing, Aerobic Anoxygenic Phototrophic Rhodobacter Species, Isolated from Mesophilic Conditions at Yellowstone National Park.</title>
        <authorList>
            <person name="Kyndt J.A."/>
            <person name="Robertson S."/>
            <person name="Shoffstall I.B."/>
            <person name="Ramaley R.F."/>
            <person name="Meyer T.E."/>
        </authorList>
    </citation>
    <scope>NUCLEOTIDE SEQUENCE [LARGE SCALE GENOMIC DNA]</scope>
    <source>
        <strain evidence="3 4">M37P</strain>
    </source>
</reference>
<dbReference type="Gene3D" id="1.10.10.10">
    <property type="entry name" value="Winged helix-like DNA-binding domain superfamily/Winged helix DNA-binding domain"/>
    <property type="match status" value="1"/>
</dbReference>
<dbReference type="RefSeq" id="WP_166401726.1">
    <property type="nucleotide sequence ID" value="NZ_JAANHS010000002.1"/>
</dbReference>
<evidence type="ECO:0000313" key="3">
    <source>
        <dbReference type="EMBL" id="NHB75686.1"/>
    </source>
</evidence>
<dbReference type="InterPro" id="IPR036390">
    <property type="entry name" value="WH_DNA-bd_sf"/>
</dbReference>
<dbReference type="SMART" id="SM00347">
    <property type="entry name" value="HTH_MARR"/>
    <property type="match status" value="1"/>
</dbReference>
<accession>A0ABX0G3A2</accession>
<gene>
    <name evidence="3" type="ORF">G8O29_02885</name>
</gene>
<dbReference type="Proteomes" id="UP001515660">
    <property type="component" value="Unassembled WGS sequence"/>
</dbReference>
<comment type="subcellular location">
    <subcellularLocation>
        <location evidence="1">Cytoplasm</location>
    </subcellularLocation>
</comment>
<dbReference type="InterPro" id="IPR036388">
    <property type="entry name" value="WH-like_DNA-bd_sf"/>
</dbReference>
<dbReference type="PROSITE" id="PS50995">
    <property type="entry name" value="HTH_MARR_2"/>
    <property type="match status" value="1"/>
</dbReference>
<dbReference type="SUPFAM" id="SSF46785">
    <property type="entry name" value="Winged helix' DNA-binding domain"/>
    <property type="match status" value="1"/>
</dbReference>
<dbReference type="PANTHER" id="PTHR33164">
    <property type="entry name" value="TRANSCRIPTIONAL REGULATOR, MARR FAMILY"/>
    <property type="match status" value="1"/>
</dbReference>
<protein>
    <submittedName>
        <fullName evidence="3">MarR family transcriptional regulator</fullName>
    </submittedName>
</protein>
<evidence type="ECO:0000256" key="1">
    <source>
        <dbReference type="ARBA" id="ARBA00004496"/>
    </source>
</evidence>